<name>A0A8S1DU82_9INSE</name>
<dbReference type="Proteomes" id="UP000494165">
    <property type="component" value="Unassembled WGS sequence"/>
</dbReference>
<feature type="repeat" description="ANK" evidence="3">
    <location>
        <begin position="83"/>
        <end position="116"/>
    </location>
</feature>
<evidence type="ECO:0000313" key="5">
    <source>
        <dbReference type="Proteomes" id="UP000494165"/>
    </source>
</evidence>
<protein>
    <submittedName>
        <fullName evidence="4">Uncharacterized protein</fullName>
    </submittedName>
</protein>
<sequence length="731" mass="81654">MGSASSSMNGPGATSLHLAALNSDLKAVCKLVSKKGKATDATADSRKSLLHFAACNKIHGREIVEFLLSNDLRGIDVRHKDVNGAEPIHYAIHVGNFEVAEELLKKRGADLELLHLCITSTKLDFAKTIHVFDNELINSLDSEGRSALHLAAEFSDLETCQWLIGEGVKVDTFCVSSGDSVLHCAARNHTHGWEILLYLKPFILSELNINGRNNSDETPLHAALKIENIRAAEELQKLEADMKVELDGENLLEFCVAQNKLQSAKFIAKHDKGQIKDENGSRCTIHLAAEKTDKIFCKWLVNEEKVGLFKTDGKHRNVLHYAILNETHGKKLIRLFFKYKKTENSEQWLNLMNDSRNPVLGAALKAENIRIVKELLRYGAKLGENNLLHFCVLHNALESAKFIHGKYPKMLKERSKEDLTVFQSAVAHADVKLCEWLTDLGLANEPTENTALHYVAKNEQFGKEVTAYLYAIGLDVNAMNKFEETPLYRALLTYENFDVAETLLQFGANLKEQVGNENILLSCIRLQRYNCAKFVLEKDHDLIRQPGARGETVLHFAAEKSELETCQWLVDKGADPNALSETGCSVVHFAASNKAGQGRNLVWYFHSLGLDINGTNNKKVTPLHFAIMKGNYDVVDELCRLGADLTVKIDGENLLHFCARHKRLKMAKLFLSKDRELIKGVDSFGNSAHYAAKKAGDLDFCKWLIEQGVSKVGNDAKDVPPALRPKPERLV</sequence>
<reference evidence="4 5" key="1">
    <citation type="submission" date="2020-04" db="EMBL/GenBank/DDBJ databases">
        <authorList>
            <person name="Alioto T."/>
            <person name="Alioto T."/>
            <person name="Gomez Garrido J."/>
        </authorList>
    </citation>
    <scope>NUCLEOTIDE SEQUENCE [LARGE SCALE GENOMIC DNA]</scope>
</reference>
<evidence type="ECO:0000313" key="4">
    <source>
        <dbReference type="EMBL" id="CAB3387464.1"/>
    </source>
</evidence>
<feature type="repeat" description="ANK" evidence="3">
    <location>
        <begin position="143"/>
        <end position="171"/>
    </location>
</feature>
<accession>A0A8S1DU82</accession>
<feature type="repeat" description="ANK" evidence="3">
    <location>
        <begin position="618"/>
        <end position="650"/>
    </location>
</feature>
<dbReference type="SUPFAM" id="SSF48403">
    <property type="entry name" value="Ankyrin repeat"/>
    <property type="match status" value="3"/>
</dbReference>
<feature type="repeat" description="ANK" evidence="3">
    <location>
        <begin position="549"/>
        <end position="581"/>
    </location>
</feature>
<organism evidence="4 5">
    <name type="scientific">Cloeon dipterum</name>
    <dbReference type="NCBI Taxonomy" id="197152"/>
    <lineage>
        <taxon>Eukaryota</taxon>
        <taxon>Metazoa</taxon>
        <taxon>Ecdysozoa</taxon>
        <taxon>Arthropoda</taxon>
        <taxon>Hexapoda</taxon>
        <taxon>Insecta</taxon>
        <taxon>Pterygota</taxon>
        <taxon>Palaeoptera</taxon>
        <taxon>Ephemeroptera</taxon>
        <taxon>Pisciforma</taxon>
        <taxon>Baetidae</taxon>
        <taxon>Cloeon</taxon>
    </lineage>
</organism>
<evidence type="ECO:0000256" key="1">
    <source>
        <dbReference type="ARBA" id="ARBA00022737"/>
    </source>
</evidence>
<dbReference type="PROSITE" id="PS50088">
    <property type="entry name" value="ANK_REPEAT"/>
    <property type="match status" value="5"/>
</dbReference>
<gene>
    <name evidence="4" type="ORF">CLODIP_2_CD11974</name>
</gene>
<dbReference type="PROSITE" id="PS50297">
    <property type="entry name" value="ANK_REP_REGION"/>
    <property type="match status" value="4"/>
</dbReference>
<dbReference type="AlphaFoldDB" id="A0A8S1DU82"/>
<dbReference type="Pfam" id="PF12796">
    <property type="entry name" value="Ank_2"/>
    <property type="match status" value="4"/>
</dbReference>
<evidence type="ECO:0000256" key="2">
    <source>
        <dbReference type="ARBA" id="ARBA00023043"/>
    </source>
</evidence>
<dbReference type="PANTHER" id="PTHR24198">
    <property type="entry name" value="ANKYRIN REPEAT AND PROTEIN KINASE DOMAIN-CONTAINING PROTEIN"/>
    <property type="match status" value="1"/>
</dbReference>
<dbReference type="EMBL" id="CADEPI010000579">
    <property type="protein sequence ID" value="CAB3387464.1"/>
    <property type="molecule type" value="Genomic_DNA"/>
</dbReference>
<comment type="caution">
    <text evidence="4">The sequence shown here is derived from an EMBL/GenBank/DDBJ whole genome shotgun (WGS) entry which is preliminary data.</text>
</comment>
<dbReference type="PANTHER" id="PTHR24198:SF165">
    <property type="entry name" value="ANKYRIN REPEAT-CONTAINING PROTEIN-RELATED"/>
    <property type="match status" value="1"/>
</dbReference>
<dbReference type="Gene3D" id="1.25.40.20">
    <property type="entry name" value="Ankyrin repeat-containing domain"/>
    <property type="match status" value="5"/>
</dbReference>
<keyword evidence="1" id="KW-0677">Repeat</keyword>
<proteinExistence type="predicted"/>
<feature type="repeat" description="ANK" evidence="3">
    <location>
        <begin position="447"/>
        <end position="481"/>
    </location>
</feature>
<dbReference type="InterPro" id="IPR002110">
    <property type="entry name" value="Ankyrin_rpt"/>
</dbReference>
<keyword evidence="5" id="KW-1185">Reference proteome</keyword>
<keyword evidence="2 3" id="KW-0040">ANK repeat</keyword>
<dbReference type="SMART" id="SM00248">
    <property type="entry name" value="ANK"/>
    <property type="match status" value="17"/>
</dbReference>
<evidence type="ECO:0000256" key="3">
    <source>
        <dbReference type="PROSITE-ProRule" id="PRU00023"/>
    </source>
</evidence>
<dbReference type="OrthoDB" id="6593077at2759"/>
<dbReference type="InterPro" id="IPR036770">
    <property type="entry name" value="Ankyrin_rpt-contain_sf"/>
</dbReference>